<dbReference type="GO" id="GO:0005506">
    <property type="term" value="F:iron ion binding"/>
    <property type="evidence" value="ECO:0007669"/>
    <property type="project" value="InterPro"/>
</dbReference>
<organism evidence="7 8">
    <name type="scientific">Heracleum sosnowskyi</name>
    <dbReference type="NCBI Taxonomy" id="360622"/>
    <lineage>
        <taxon>Eukaryota</taxon>
        <taxon>Viridiplantae</taxon>
        <taxon>Streptophyta</taxon>
        <taxon>Embryophyta</taxon>
        <taxon>Tracheophyta</taxon>
        <taxon>Spermatophyta</taxon>
        <taxon>Magnoliopsida</taxon>
        <taxon>eudicotyledons</taxon>
        <taxon>Gunneridae</taxon>
        <taxon>Pentapetalae</taxon>
        <taxon>asterids</taxon>
        <taxon>campanulids</taxon>
        <taxon>Apiales</taxon>
        <taxon>Apiaceae</taxon>
        <taxon>Apioideae</taxon>
        <taxon>apioid superclade</taxon>
        <taxon>Tordylieae</taxon>
        <taxon>Tordyliinae</taxon>
        <taxon>Heracleum</taxon>
    </lineage>
</organism>
<keyword evidence="4" id="KW-1133">Transmembrane helix</keyword>
<dbReference type="InterPro" id="IPR002401">
    <property type="entry name" value="Cyt_P450_E_grp-I"/>
</dbReference>
<sequence>MTELLRHPNVMNTVQKEVRDILSSKPNITDKDLEKMQYQKAVIKETLRLHPPIPLLIPRSAREDVKMNNYDIAAGTMVLINAWAIGRDSATWNEPEEFLPERRGCPGIAFAMATNELVLANLLHKFDWKLPNGTTVENLDMSESTGVTIHRKVPLLAVATSCCF</sequence>
<keyword evidence="5" id="KW-0560">Oxidoreductase</keyword>
<dbReference type="InterPro" id="IPR001128">
    <property type="entry name" value="Cyt_P450"/>
</dbReference>
<accession>A0AAD8HAZ7</accession>
<name>A0AAD8HAZ7_9APIA</name>
<dbReference type="PANTHER" id="PTHR47956">
    <property type="entry name" value="CYTOCHROME P450 71B11-RELATED"/>
    <property type="match status" value="1"/>
</dbReference>
<dbReference type="GO" id="GO:0020037">
    <property type="term" value="F:heme binding"/>
    <property type="evidence" value="ECO:0007669"/>
    <property type="project" value="InterPro"/>
</dbReference>
<evidence type="ECO:0000256" key="4">
    <source>
        <dbReference type="ARBA" id="ARBA00022989"/>
    </source>
</evidence>
<comment type="similarity">
    <text evidence="2">Belongs to the cytochrome P450 family.</text>
</comment>
<dbReference type="InterPro" id="IPR050193">
    <property type="entry name" value="Cytochrome_P450_71"/>
</dbReference>
<dbReference type="GO" id="GO:0016020">
    <property type="term" value="C:membrane"/>
    <property type="evidence" value="ECO:0007669"/>
    <property type="project" value="UniProtKB-SubCell"/>
</dbReference>
<evidence type="ECO:0000256" key="3">
    <source>
        <dbReference type="ARBA" id="ARBA00022692"/>
    </source>
</evidence>
<dbReference type="PRINTS" id="PR00463">
    <property type="entry name" value="EP450I"/>
</dbReference>
<dbReference type="PANTHER" id="PTHR47956:SF62">
    <property type="entry name" value="CYTOCHROME P450 71A8-LIKE"/>
    <property type="match status" value="1"/>
</dbReference>
<evidence type="ECO:0000256" key="6">
    <source>
        <dbReference type="ARBA" id="ARBA00023136"/>
    </source>
</evidence>
<evidence type="ECO:0000313" key="8">
    <source>
        <dbReference type="Proteomes" id="UP001237642"/>
    </source>
</evidence>
<dbReference type="SUPFAM" id="SSF48264">
    <property type="entry name" value="Cytochrome P450"/>
    <property type="match status" value="1"/>
</dbReference>
<dbReference type="GO" id="GO:0004497">
    <property type="term" value="F:monooxygenase activity"/>
    <property type="evidence" value="ECO:0007669"/>
    <property type="project" value="InterPro"/>
</dbReference>
<evidence type="ECO:0000256" key="5">
    <source>
        <dbReference type="ARBA" id="ARBA00023002"/>
    </source>
</evidence>
<dbReference type="Proteomes" id="UP001237642">
    <property type="component" value="Unassembled WGS sequence"/>
</dbReference>
<evidence type="ECO:0000256" key="2">
    <source>
        <dbReference type="ARBA" id="ARBA00010617"/>
    </source>
</evidence>
<dbReference type="EMBL" id="JAUIZM010000009">
    <property type="protein sequence ID" value="KAK1363191.1"/>
    <property type="molecule type" value="Genomic_DNA"/>
</dbReference>
<keyword evidence="8" id="KW-1185">Reference proteome</keyword>
<dbReference type="GO" id="GO:0009805">
    <property type="term" value="P:coumarin biosynthetic process"/>
    <property type="evidence" value="ECO:0007669"/>
    <property type="project" value="UniProtKB-ARBA"/>
</dbReference>
<dbReference type="InterPro" id="IPR036396">
    <property type="entry name" value="Cyt_P450_sf"/>
</dbReference>
<evidence type="ECO:0008006" key="9">
    <source>
        <dbReference type="Google" id="ProtNLM"/>
    </source>
</evidence>
<evidence type="ECO:0000313" key="7">
    <source>
        <dbReference type="EMBL" id="KAK1363191.1"/>
    </source>
</evidence>
<keyword evidence="3" id="KW-0812">Transmembrane</keyword>
<reference evidence="7" key="2">
    <citation type="submission" date="2023-05" db="EMBL/GenBank/DDBJ databases">
        <authorList>
            <person name="Schelkunov M.I."/>
        </authorList>
    </citation>
    <scope>NUCLEOTIDE SEQUENCE</scope>
    <source>
        <strain evidence="7">Hsosn_3</strain>
        <tissue evidence="7">Leaf</tissue>
    </source>
</reference>
<reference evidence="7" key="1">
    <citation type="submission" date="2023-02" db="EMBL/GenBank/DDBJ databases">
        <title>Genome of toxic invasive species Heracleum sosnowskyi carries increased number of genes despite the absence of recent whole-genome duplications.</title>
        <authorList>
            <person name="Schelkunov M."/>
            <person name="Shtratnikova V."/>
            <person name="Makarenko M."/>
            <person name="Klepikova A."/>
            <person name="Omelchenko D."/>
            <person name="Novikova G."/>
            <person name="Obukhova E."/>
            <person name="Bogdanov V."/>
            <person name="Penin A."/>
            <person name="Logacheva M."/>
        </authorList>
    </citation>
    <scope>NUCLEOTIDE SEQUENCE</scope>
    <source>
        <strain evidence="7">Hsosn_3</strain>
        <tissue evidence="7">Leaf</tissue>
    </source>
</reference>
<comment type="subcellular location">
    <subcellularLocation>
        <location evidence="1">Membrane</location>
        <topology evidence="1">Single-pass membrane protein</topology>
    </subcellularLocation>
</comment>
<dbReference type="AlphaFoldDB" id="A0AAD8HAZ7"/>
<evidence type="ECO:0000256" key="1">
    <source>
        <dbReference type="ARBA" id="ARBA00004167"/>
    </source>
</evidence>
<gene>
    <name evidence="7" type="ORF">POM88_038752</name>
</gene>
<comment type="caution">
    <text evidence="7">The sequence shown here is derived from an EMBL/GenBank/DDBJ whole genome shotgun (WGS) entry which is preliminary data.</text>
</comment>
<keyword evidence="6" id="KW-0472">Membrane</keyword>
<proteinExistence type="inferred from homology"/>
<dbReference type="Pfam" id="PF00067">
    <property type="entry name" value="p450"/>
    <property type="match status" value="1"/>
</dbReference>
<dbReference type="GO" id="GO:0016705">
    <property type="term" value="F:oxidoreductase activity, acting on paired donors, with incorporation or reduction of molecular oxygen"/>
    <property type="evidence" value="ECO:0007669"/>
    <property type="project" value="InterPro"/>
</dbReference>
<dbReference type="Gene3D" id="1.10.630.10">
    <property type="entry name" value="Cytochrome P450"/>
    <property type="match status" value="1"/>
</dbReference>
<protein>
    <recommendedName>
        <fullName evidence="9">Cytochrome P450 76AD1-like protein</fullName>
    </recommendedName>
</protein>